<dbReference type="AlphaFoldDB" id="A0A1B9FZ17"/>
<evidence type="ECO:0000313" key="2">
    <source>
        <dbReference type="EMBL" id="OCF24000.1"/>
    </source>
</evidence>
<evidence type="ECO:0000313" key="4">
    <source>
        <dbReference type="Proteomes" id="UP000092730"/>
    </source>
</evidence>
<reference evidence="3" key="4">
    <citation type="submission" date="2024-02" db="EMBL/GenBank/DDBJ databases">
        <title>Comparative genomics of Cryptococcus and Kwoniella reveals pathogenesis evolution and contrasting modes of karyotype evolution via chromosome fusion or intercentromeric recombination.</title>
        <authorList>
            <person name="Coelho M.A."/>
            <person name="David-Palma M."/>
            <person name="Shea T."/>
            <person name="Bowers K."/>
            <person name="McGinley-Smith S."/>
            <person name="Mohammad A.W."/>
            <person name="Gnirke A."/>
            <person name="Yurkov A.M."/>
            <person name="Nowrousian M."/>
            <person name="Sun S."/>
            <person name="Cuomo C.A."/>
            <person name="Heitman J."/>
        </authorList>
    </citation>
    <scope>NUCLEOTIDE SEQUENCE</scope>
    <source>
        <strain evidence="3">CBS 10118</strain>
    </source>
</reference>
<feature type="chain" id="PRO_5042334720" evidence="1">
    <location>
        <begin position="22"/>
        <end position="141"/>
    </location>
</feature>
<evidence type="ECO:0000256" key="1">
    <source>
        <dbReference type="SAM" id="SignalP"/>
    </source>
</evidence>
<name>A0A1B9FZ17_9TREE</name>
<feature type="signal peptide" evidence="1">
    <location>
        <begin position="1"/>
        <end position="21"/>
    </location>
</feature>
<organism evidence="2">
    <name type="scientific">Kwoniella bestiolae CBS 10118</name>
    <dbReference type="NCBI Taxonomy" id="1296100"/>
    <lineage>
        <taxon>Eukaryota</taxon>
        <taxon>Fungi</taxon>
        <taxon>Dikarya</taxon>
        <taxon>Basidiomycota</taxon>
        <taxon>Agaricomycotina</taxon>
        <taxon>Tremellomycetes</taxon>
        <taxon>Tremellales</taxon>
        <taxon>Cryptococcaceae</taxon>
        <taxon>Kwoniella</taxon>
    </lineage>
</organism>
<sequence length="141" mass="15895">MRFTSLTTTFTLISLLPSILAMQGKLTVLIPDNTYSQKRASHGGELLGGEIKGGKHEWTFTEPGIEYVMWEGPDRIWHQECSVWVGQNGQLNEDIEFELRNEKAGFKGDMSKPVHILCEEAHCNSQECVIPHVNSIPPKEE</sequence>
<protein>
    <submittedName>
        <fullName evidence="2">Uncharacterized protein</fullName>
    </submittedName>
</protein>
<keyword evidence="1" id="KW-0732">Signal</keyword>
<proteinExistence type="predicted"/>
<accession>A0A1B9FZ17</accession>
<dbReference type="GeneID" id="30211385"/>
<reference evidence="2" key="3">
    <citation type="submission" date="2014-01" db="EMBL/GenBank/DDBJ databases">
        <title>Evolution of pathogenesis and genome organization in the Tremellales.</title>
        <authorList>
            <person name="Cuomo C."/>
            <person name="Litvintseva A."/>
            <person name="Heitman J."/>
            <person name="Chen Y."/>
            <person name="Sun S."/>
            <person name="Springer D."/>
            <person name="Dromer F."/>
            <person name="Young S."/>
            <person name="Zeng Q."/>
            <person name="Chapman S."/>
            <person name="Gujja S."/>
            <person name="Saif S."/>
            <person name="Birren B."/>
        </authorList>
    </citation>
    <scope>NUCLEOTIDE SEQUENCE</scope>
    <source>
        <strain evidence="2">CBS 10118</strain>
    </source>
</reference>
<reference evidence="3" key="2">
    <citation type="submission" date="2013-07" db="EMBL/GenBank/DDBJ databases">
        <authorList>
            <consortium name="The Broad Institute Genome Sequencing Platform"/>
            <person name="Cuomo C."/>
            <person name="Litvintseva A."/>
            <person name="Chen Y."/>
            <person name="Heitman J."/>
            <person name="Sun S."/>
            <person name="Springer D."/>
            <person name="Dromer F."/>
            <person name="Young S.K."/>
            <person name="Zeng Q."/>
            <person name="Gargeya S."/>
            <person name="Fitzgerald M."/>
            <person name="Abouelleil A."/>
            <person name="Alvarado L."/>
            <person name="Berlin A.M."/>
            <person name="Chapman S.B."/>
            <person name="Dewar J."/>
            <person name="Goldberg J."/>
            <person name="Griggs A."/>
            <person name="Gujja S."/>
            <person name="Hansen M."/>
            <person name="Howarth C."/>
            <person name="Imamovic A."/>
            <person name="Larimer J."/>
            <person name="McCowan C."/>
            <person name="Murphy C."/>
            <person name="Pearson M."/>
            <person name="Priest M."/>
            <person name="Roberts A."/>
            <person name="Saif S."/>
            <person name="Shea T."/>
            <person name="Sykes S."/>
            <person name="Wortman J."/>
            <person name="Nusbaum C."/>
            <person name="Birren B."/>
        </authorList>
    </citation>
    <scope>NUCLEOTIDE SEQUENCE</scope>
    <source>
        <strain evidence="3">CBS 10118</strain>
    </source>
</reference>
<dbReference type="EMBL" id="CP144546">
    <property type="protein sequence ID" value="WVW85240.1"/>
    <property type="molecule type" value="Genomic_DNA"/>
</dbReference>
<evidence type="ECO:0000313" key="3">
    <source>
        <dbReference type="EMBL" id="WVW85240.1"/>
    </source>
</evidence>
<reference evidence="2" key="1">
    <citation type="submission" date="2013-07" db="EMBL/GenBank/DDBJ databases">
        <title>The Genome Sequence of Cryptococcus bestiolae CBS10118.</title>
        <authorList>
            <consortium name="The Broad Institute Genome Sequencing Platform"/>
            <person name="Cuomo C."/>
            <person name="Litvintseva A."/>
            <person name="Chen Y."/>
            <person name="Heitman J."/>
            <person name="Sun S."/>
            <person name="Springer D."/>
            <person name="Dromer F."/>
            <person name="Young S.K."/>
            <person name="Zeng Q."/>
            <person name="Gargeya S."/>
            <person name="Fitzgerald M."/>
            <person name="Abouelleil A."/>
            <person name="Alvarado L."/>
            <person name="Berlin A.M."/>
            <person name="Chapman S.B."/>
            <person name="Dewar J."/>
            <person name="Goldberg J."/>
            <person name="Griggs A."/>
            <person name="Gujja S."/>
            <person name="Hansen M."/>
            <person name="Howarth C."/>
            <person name="Imamovic A."/>
            <person name="Larimer J."/>
            <person name="McCowan C."/>
            <person name="Murphy C."/>
            <person name="Pearson M."/>
            <person name="Priest M."/>
            <person name="Roberts A."/>
            <person name="Saif S."/>
            <person name="Shea T."/>
            <person name="Sykes S."/>
            <person name="Wortman J."/>
            <person name="Nusbaum C."/>
            <person name="Birren B."/>
        </authorList>
    </citation>
    <scope>NUCLEOTIDE SEQUENCE [LARGE SCALE GENOMIC DNA]</scope>
    <source>
        <strain evidence="2">CBS 10118</strain>
    </source>
</reference>
<dbReference type="KEGG" id="kbi:30211385"/>
<dbReference type="RefSeq" id="XP_019045070.1">
    <property type="nucleotide sequence ID" value="XM_019193593.1"/>
</dbReference>
<keyword evidence="4" id="KW-1185">Reference proteome</keyword>
<dbReference type="Proteomes" id="UP000092730">
    <property type="component" value="Chromosome 6"/>
</dbReference>
<dbReference type="VEuPathDB" id="FungiDB:I302_06986"/>
<gene>
    <name evidence="2" type="ORF">I302_06986</name>
    <name evidence="3" type="ORF">I302_107278</name>
</gene>
<dbReference type="EMBL" id="KI894023">
    <property type="protein sequence ID" value="OCF24000.1"/>
    <property type="molecule type" value="Genomic_DNA"/>
</dbReference>